<dbReference type="GO" id="GO:0005737">
    <property type="term" value="C:cytoplasm"/>
    <property type="evidence" value="ECO:0007669"/>
    <property type="project" value="UniProtKB-SubCell"/>
</dbReference>
<feature type="binding site" evidence="9">
    <location>
        <begin position="127"/>
        <end position="128"/>
    </location>
    <ligand>
        <name>pyridoxal 5'-phosphate</name>
        <dbReference type="ChEBI" id="CHEBI:597326"/>
    </ligand>
</feature>
<dbReference type="InterPro" id="IPR015422">
    <property type="entry name" value="PyrdxlP-dep_Trfase_small"/>
</dbReference>
<dbReference type="InterPro" id="IPR015421">
    <property type="entry name" value="PyrdxlP-dep_Trfase_major"/>
</dbReference>
<dbReference type="InterPro" id="IPR005815">
    <property type="entry name" value="BioA"/>
</dbReference>
<dbReference type="PANTHER" id="PTHR42684:SF17">
    <property type="entry name" value="ADENOSYLMETHIONINE-8-AMINO-7-OXONONANOATE AMINOTRANSFERASE"/>
    <property type="match status" value="1"/>
</dbReference>
<feature type="binding site" evidence="9">
    <location>
        <position position="324"/>
    </location>
    <ligand>
        <name>substrate</name>
    </ligand>
</feature>
<keyword evidence="6 9" id="KW-0093">Biotin biosynthesis</keyword>
<dbReference type="EMBL" id="CP050313">
    <property type="protein sequence ID" value="QIR14802.1"/>
    <property type="molecule type" value="Genomic_DNA"/>
</dbReference>
<keyword evidence="3 9" id="KW-0032">Aminotransferase</keyword>
<feature type="site" description="Participates in the substrate recognition with KAPA and in a stacking interaction with the adenine ring of SAM" evidence="9">
    <location>
        <position position="32"/>
    </location>
</feature>
<feature type="binding site" evidence="9">
    <location>
        <position position="160"/>
    </location>
    <ligand>
        <name>substrate</name>
    </ligand>
</feature>
<evidence type="ECO:0000313" key="11">
    <source>
        <dbReference type="Proteomes" id="UP000502608"/>
    </source>
</evidence>
<evidence type="ECO:0000256" key="9">
    <source>
        <dbReference type="HAMAP-Rule" id="MF_00834"/>
    </source>
</evidence>
<keyword evidence="5 9" id="KW-0949">S-adenosyl-L-methionine</keyword>
<keyword evidence="9" id="KW-0963">Cytoplasm</keyword>
<dbReference type="InterPro" id="IPR005814">
    <property type="entry name" value="Aminotrans_3"/>
</dbReference>
<sequence>MSNSIYPPSLSSTASSQSIDYGFDSEHIWHPYTSMTHALPVYGVVSARDCELTLDDGRTLIDGTSSWWACVHGYSHPVILAAMQQQLTQLSHVMFGGITHQPAIEVSKLLVEMTSPNLTKVFFADSGSIAVEVAIKMALQYWQGQASNSKNKLMTVKRGYHGDTFAAMSVCDPEGGMHTMFGQNVTQQIFIDAPSTAFADRELTETDTMALEKAFATYHQDVAAVIIEPIMQGAGGMRFYAPAYLQKLRQLCDKYQVLLILDEIATGFGRTGKLFAYQHANITADILCLGKALTGGYISLAATLCSDEVAKGISQSPAGVFMHGPTFMANPLACAAAQASLNLIKQNQWQQQVSQIETQLTSELANAITLPQVKDVRVLGAVGVIEMHQQVDTASLQQAFVNLGVWIRPFSNLIYIMPPYTISSCQLTQLTQAMKTVAKNINANNRNINFISHG</sequence>
<dbReference type="Proteomes" id="UP000502608">
    <property type="component" value="Chromosome"/>
</dbReference>
<dbReference type="GO" id="GO:0004015">
    <property type="term" value="F:adenosylmethionine-8-amino-7-oxononanoate transaminase activity"/>
    <property type="evidence" value="ECO:0007669"/>
    <property type="project" value="UniProtKB-UniRule"/>
</dbReference>
<dbReference type="CDD" id="cd00610">
    <property type="entry name" value="OAT_like"/>
    <property type="match status" value="1"/>
</dbReference>
<keyword evidence="11" id="KW-1185">Reference proteome</keyword>
<feature type="binding site" evidence="9">
    <location>
        <position position="67"/>
    </location>
    <ligand>
        <name>substrate</name>
    </ligand>
</feature>
<evidence type="ECO:0000313" key="10">
    <source>
        <dbReference type="EMBL" id="QIR14802.1"/>
    </source>
</evidence>
<dbReference type="NCBIfam" id="NF004624">
    <property type="entry name" value="PRK05964.1"/>
    <property type="match status" value="1"/>
</dbReference>
<dbReference type="GO" id="GO:0030170">
    <property type="term" value="F:pyridoxal phosphate binding"/>
    <property type="evidence" value="ECO:0007669"/>
    <property type="project" value="UniProtKB-UniRule"/>
</dbReference>
<proteinExistence type="inferred from homology"/>
<comment type="subcellular location">
    <subcellularLocation>
        <location evidence="9">Cytoplasm</location>
    </subcellularLocation>
</comment>
<organism evidence="10 11">
    <name type="scientific">Shewanella aestuarii</name>
    <dbReference type="NCBI Taxonomy" id="1028752"/>
    <lineage>
        <taxon>Bacteria</taxon>
        <taxon>Pseudomonadati</taxon>
        <taxon>Pseudomonadota</taxon>
        <taxon>Gammaproteobacteria</taxon>
        <taxon>Alteromonadales</taxon>
        <taxon>Shewanellaceae</taxon>
        <taxon>Shewanella</taxon>
    </lineage>
</organism>
<accession>A0A6G9QK09</accession>
<dbReference type="HAMAP" id="MF_00834">
    <property type="entry name" value="BioA"/>
    <property type="match status" value="1"/>
</dbReference>
<reference evidence="10 11" key="1">
    <citation type="submission" date="2020-03" db="EMBL/GenBank/DDBJ databases">
        <title>Complete genome sequence of Shewanella sp.</title>
        <authorList>
            <person name="Kim Y.-S."/>
            <person name="Kim S.-J."/>
            <person name="Jung H.-K."/>
            <person name="Kim K.-H."/>
        </authorList>
    </citation>
    <scope>NUCLEOTIDE SEQUENCE [LARGE SCALE GENOMIC DNA]</scope>
    <source>
        <strain evidence="10 11">PN3F2</strain>
    </source>
</reference>
<evidence type="ECO:0000256" key="8">
    <source>
        <dbReference type="ARBA" id="ARBA00048449"/>
    </source>
</evidence>
<dbReference type="KEGG" id="saes:HBH39_10145"/>
<comment type="function">
    <text evidence="9">Catalyzes the transfer of the alpha-amino group from S-adenosyl-L-methionine (SAM) to 7-keto-8-aminopelargonic acid (KAPA) to form 7,8-diaminopelargonic acid (DAPA). It is the only aminotransferase known to utilize SAM as an amino donor.</text>
</comment>
<gene>
    <name evidence="9 10" type="primary">bioA</name>
    <name evidence="10" type="ORF">HBH39_10145</name>
</gene>
<keyword evidence="4 9" id="KW-0808">Transferase</keyword>
<comment type="catalytic activity">
    <reaction evidence="8 9">
        <text>(8S)-8-amino-7-oxononanoate + S-adenosyl-L-methionine = S-adenosyl-4-methylsulfanyl-2-oxobutanoate + (7R,8S)-7,8-diammoniononanoate</text>
        <dbReference type="Rhea" id="RHEA:16861"/>
        <dbReference type="ChEBI" id="CHEBI:16490"/>
        <dbReference type="ChEBI" id="CHEBI:59789"/>
        <dbReference type="ChEBI" id="CHEBI:149468"/>
        <dbReference type="ChEBI" id="CHEBI:149469"/>
        <dbReference type="EC" id="2.6.1.62"/>
    </reaction>
</comment>
<dbReference type="PANTHER" id="PTHR42684">
    <property type="entry name" value="ADENOSYLMETHIONINE-8-AMINO-7-OXONONANOATE AMINOTRANSFERASE"/>
    <property type="match status" value="1"/>
</dbReference>
<comment type="similarity">
    <text evidence="9">Belongs to the class-III pyridoxal-phosphate-dependent aminotransferase family. BioA subfamily.</text>
</comment>
<keyword evidence="7 9" id="KW-0663">Pyridoxal phosphate</keyword>
<evidence type="ECO:0000256" key="2">
    <source>
        <dbReference type="ARBA" id="ARBA00005063"/>
    </source>
</evidence>
<comment type="pathway">
    <text evidence="2 9">Cofactor biosynthesis; biotin biosynthesis; 7,8-diaminononanoate from 8-amino-7-oxononanoate (SAM route): step 1/1.</text>
</comment>
<dbReference type="NCBIfam" id="NF005940">
    <property type="entry name" value="PRK07986.1"/>
    <property type="match status" value="1"/>
</dbReference>
<dbReference type="FunFam" id="3.40.640.10:FF:000041">
    <property type="entry name" value="Adenosylmethionine-8-amino-7-oxononanoate aminotransferase"/>
    <property type="match status" value="1"/>
</dbReference>
<comment type="subunit">
    <text evidence="9">Homodimer.</text>
</comment>
<evidence type="ECO:0000256" key="4">
    <source>
        <dbReference type="ARBA" id="ARBA00022679"/>
    </source>
</evidence>
<protein>
    <recommendedName>
        <fullName evidence="9">Adenosylmethionine-8-amino-7-oxononanoate aminotransferase</fullName>
        <ecNumber evidence="9">2.6.1.62</ecNumber>
    </recommendedName>
    <alternativeName>
        <fullName evidence="9">7,8-diamino-pelargonic acid aminotransferase</fullName>
        <shortName evidence="9">DAPA AT</shortName>
        <shortName evidence="9">DAPA aminotransferase</shortName>
    </alternativeName>
    <alternativeName>
        <fullName evidence="9">7,8-diaminononanoate synthase</fullName>
        <shortName evidence="9">DANS</shortName>
    </alternativeName>
    <alternativeName>
        <fullName evidence="9">Diaminopelargonic acid synthase</fullName>
    </alternativeName>
</protein>
<dbReference type="PROSITE" id="PS00600">
    <property type="entry name" value="AA_TRANSFER_CLASS_3"/>
    <property type="match status" value="1"/>
</dbReference>
<comment type="cofactor">
    <cofactor evidence="1 9">
        <name>pyridoxal 5'-phosphate</name>
        <dbReference type="ChEBI" id="CHEBI:597326"/>
    </cofactor>
</comment>
<name>A0A6G9QK09_9GAMM</name>
<dbReference type="Gene3D" id="3.90.1150.10">
    <property type="entry name" value="Aspartate Aminotransferase, domain 1"/>
    <property type="match status" value="1"/>
</dbReference>
<evidence type="ECO:0000256" key="6">
    <source>
        <dbReference type="ARBA" id="ARBA00022756"/>
    </source>
</evidence>
<dbReference type="SUPFAM" id="SSF53383">
    <property type="entry name" value="PLP-dependent transferases"/>
    <property type="match status" value="1"/>
</dbReference>
<evidence type="ECO:0000256" key="7">
    <source>
        <dbReference type="ARBA" id="ARBA00022898"/>
    </source>
</evidence>
<evidence type="ECO:0000256" key="3">
    <source>
        <dbReference type="ARBA" id="ARBA00022576"/>
    </source>
</evidence>
<feature type="binding site" evidence="9">
    <location>
        <position position="262"/>
    </location>
    <ligand>
        <name>pyridoxal 5'-phosphate</name>
        <dbReference type="ChEBI" id="CHEBI:597326"/>
    </ligand>
</feature>
<dbReference type="Gene3D" id="3.40.640.10">
    <property type="entry name" value="Type I PLP-dependent aspartate aminotransferase-like (Major domain)"/>
    <property type="match status" value="1"/>
</dbReference>
<dbReference type="UniPathway" id="UPA00078">
    <property type="reaction ID" value="UER00160"/>
</dbReference>
<feature type="binding site" evidence="9">
    <location>
        <begin position="325"/>
        <end position="326"/>
    </location>
    <ligand>
        <name>pyridoxal 5'-phosphate</name>
        <dbReference type="ChEBI" id="CHEBI:597326"/>
    </ligand>
</feature>
<dbReference type="InterPro" id="IPR049704">
    <property type="entry name" value="Aminotrans_3_PPA_site"/>
</dbReference>
<dbReference type="AlphaFoldDB" id="A0A6G9QK09"/>
<feature type="binding site" evidence="9">
    <location>
        <position position="291"/>
    </location>
    <ligand>
        <name>substrate</name>
    </ligand>
</feature>
<dbReference type="InterPro" id="IPR015424">
    <property type="entry name" value="PyrdxlP-dep_Trfase"/>
</dbReference>
<feature type="modified residue" description="N6-(pyridoxal phosphate)lysine" evidence="9">
    <location>
        <position position="291"/>
    </location>
</feature>
<dbReference type="NCBIfam" id="TIGR00508">
    <property type="entry name" value="bioA"/>
    <property type="match status" value="1"/>
</dbReference>
<dbReference type="RefSeq" id="WP_167677924.1">
    <property type="nucleotide sequence ID" value="NZ_CP050313.1"/>
</dbReference>
<evidence type="ECO:0000256" key="1">
    <source>
        <dbReference type="ARBA" id="ARBA00001933"/>
    </source>
</evidence>
<evidence type="ECO:0000256" key="5">
    <source>
        <dbReference type="ARBA" id="ARBA00022691"/>
    </source>
</evidence>
<dbReference type="Pfam" id="PF00202">
    <property type="entry name" value="Aminotran_3"/>
    <property type="match status" value="1"/>
</dbReference>
<dbReference type="EC" id="2.6.1.62" evidence="9"/>
<dbReference type="GO" id="GO:0009102">
    <property type="term" value="P:biotin biosynthetic process"/>
    <property type="evidence" value="ECO:0007669"/>
    <property type="project" value="UniProtKB-UniRule"/>
</dbReference>
<feature type="binding site" evidence="9">
    <location>
        <position position="408"/>
    </location>
    <ligand>
        <name>substrate</name>
    </ligand>
</feature>